<dbReference type="InterPro" id="IPR001119">
    <property type="entry name" value="SLH_dom"/>
</dbReference>
<keyword evidence="2" id="KW-0378">Hydrolase</keyword>
<comment type="caution">
    <text evidence="6">The sequence shown here is derived from an EMBL/GenBank/DDBJ whole genome shotgun (WGS) entry which is preliminary data.</text>
</comment>
<feature type="region of interest" description="Disordered" evidence="3">
    <location>
        <begin position="322"/>
        <end position="341"/>
    </location>
</feature>
<protein>
    <recommendedName>
        <fullName evidence="5">SLH domain-containing protein</fullName>
    </recommendedName>
</protein>
<dbReference type="Gene3D" id="2.60.40.10">
    <property type="entry name" value="Immunoglobulins"/>
    <property type="match status" value="1"/>
</dbReference>
<dbReference type="RefSeq" id="WP_123198468.1">
    <property type="nucleotide sequence ID" value="NZ_QICB01000005.1"/>
</dbReference>
<dbReference type="AlphaFoldDB" id="A0A3N0AEG8"/>
<dbReference type="EMBL" id="QICB01000005">
    <property type="protein sequence ID" value="RNL19475.1"/>
    <property type="molecule type" value="Genomic_DNA"/>
</dbReference>
<feature type="domain" description="SLH" evidence="5">
    <location>
        <begin position="174"/>
        <end position="241"/>
    </location>
</feature>
<gene>
    <name evidence="6" type="ORF">DMP07_07200</name>
</gene>
<evidence type="ECO:0000259" key="5">
    <source>
        <dbReference type="PROSITE" id="PS51272"/>
    </source>
</evidence>
<dbReference type="InterPro" id="IPR036116">
    <property type="entry name" value="FN3_sf"/>
</dbReference>
<dbReference type="InterPro" id="IPR003961">
    <property type="entry name" value="FN3_dom"/>
</dbReference>
<feature type="compositionally biased region" description="Low complexity" evidence="3">
    <location>
        <begin position="323"/>
        <end position="338"/>
    </location>
</feature>
<evidence type="ECO:0000256" key="1">
    <source>
        <dbReference type="ARBA" id="ARBA00022737"/>
    </source>
</evidence>
<keyword evidence="2" id="KW-0326">Glycosidase</keyword>
<accession>A0A3N0AEG8</accession>
<evidence type="ECO:0000256" key="3">
    <source>
        <dbReference type="SAM" id="MobiDB-lite"/>
    </source>
</evidence>
<dbReference type="PANTHER" id="PTHR46708">
    <property type="entry name" value="TENASCIN"/>
    <property type="match status" value="1"/>
</dbReference>
<dbReference type="PANTHER" id="PTHR46708:SF2">
    <property type="entry name" value="FIBRONECTIN TYPE-III DOMAIN-CONTAINING PROTEIN"/>
    <property type="match status" value="1"/>
</dbReference>
<reference evidence="7" key="1">
    <citation type="submission" date="2018-05" db="EMBL/GenBank/DDBJ databases">
        <title>Genome Sequencing of selected type strains of the family Eggerthellaceae.</title>
        <authorList>
            <person name="Danylec N."/>
            <person name="Stoll D.A."/>
            <person name="Doetsch A."/>
            <person name="Huch M."/>
        </authorList>
    </citation>
    <scope>NUCLEOTIDE SEQUENCE [LARGE SCALE GENOMIC DNA]</scope>
    <source>
        <strain evidence="7">DSM 17537</strain>
    </source>
</reference>
<dbReference type="CDD" id="cd00063">
    <property type="entry name" value="FN3"/>
    <property type="match status" value="1"/>
</dbReference>
<keyword evidence="1" id="KW-0677">Repeat</keyword>
<organism evidence="6 7">
    <name type="scientific">Slackia faecicanis</name>
    <dbReference type="NCBI Taxonomy" id="255723"/>
    <lineage>
        <taxon>Bacteria</taxon>
        <taxon>Bacillati</taxon>
        <taxon>Actinomycetota</taxon>
        <taxon>Coriobacteriia</taxon>
        <taxon>Eggerthellales</taxon>
        <taxon>Eggerthellaceae</taxon>
        <taxon>Slackia</taxon>
    </lineage>
</organism>
<evidence type="ECO:0000256" key="4">
    <source>
        <dbReference type="SAM" id="SignalP"/>
    </source>
</evidence>
<dbReference type="GO" id="GO:0016798">
    <property type="term" value="F:hydrolase activity, acting on glycosyl bonds"/>
    <property type="evidence" value="ECO:0007669"/>
    <property type="project" value="UniProtKB-KW"/>
</dbReference>
<evidence type="ECO:0000313" key="7">
    <source>
        <dbReference type="Proteomes" id="UP000267368"/>
    </source>
</evidence>
<feature type="domain" description="SLH" evidence="5">
    <location>
        <begin position="100"/>
        <end position="165"/>
    </location>
</feature>
<keyword evidence="4" id="KW-0732">Signal</keyword>
<feature type="signal peptide" evidence="4">
    <location>
        <begin position="1"/>
        <end position="32"/>
    </location>
</feature>
<proteinExistence type="predicted"/>
<dbReference type="SUPFAM" id="SSF49265">
    <property type="entry name" value="Fibronectin type III"/>
    <property type="match status" value="1"/>
</dbReference>
<dbReference type="Proteomes" id="UP000267368">
    <property type="component" value="Unassembled WGS sequence"/>
</dbReference>
<dbReference type="GO" id="GO:0005975">
    <property type="term" value="P:carbohydrate metabolic process"/>
    <property type="evidence" value="ECO:0007669"/>
    <property type="project" value="UniProtKB-ARBA"/>
</dbReference>
<dbReference type="SMART" id="SM00060">
    <property type="entry name" value="FN3"/>
    <property type="match status" value="3"/>
</dbReference>
<dbReference type="Pfam" id="PF00395">
    <property type="entry name" value="SLH"/>
    <property type="match status" value="2"/>
</dbReference>
<sequence length="797" mass="85658">MKESKMFKAGLGRACGAAVLAGALAMPSVGFAAAGFSDDDAPPGAWYAPHIQAAIDAGIVRGYPDGTFRPDQGVTRAQVAEMLCRVEGAALAEGQMAQENKTPWSDNPAGMWYTHAMNWAYENGVFTGDGSGTSTVRPDDGITREEMAKVVASYMAKFRGATVDVEGLDWPGGAQATQGIDEVSEWALPYMLWLSNQGVMGGHVNGDGTVSLDPKGAATRAMFSKVAVATSEWTPDAEQKAAAPAKAEAYDITQDGASIRAFDGEGADITAKCEFALGGAWQASGVFSGLSADTGYEAEVRVAAADDVAAGDAVTVSFRTAAEEGQGQQQGPQQTQKAEAPEKIRVKDIGTDFVTLSASAPGHVDITDKCEFNIGGEWQSSPTFTGLEENTMYEAQARVAASGNTAASDPVSRTIRTRAEETGAVAPTKVEAYDITKNSAKLRAFNAKGKDVTSTCQFLVDMHWQDSCELKNLAAGTEYTIDVRRVWGNGLEVSEPVQVTFRTLESDDPAVPESVHVLHSSPTIVTVRVLDAEGTDISRRCEYSVDHREWHEVEHLRGLMPDTEYTVNVRARAVGGEPAGDVVVSTSFRTDPPREGTQVTRAEKPERVEVVRVHQNQVDLRAFNADGVNITAKCEFRTSDGLWQRDQAMYPGDTMSMYGLTPGVEYTVYARGQYSSDLHDEDGSLIEVFPSDTAEASFTTIYGAASAEAYEVGPDYVKMRAFDVDGKDITDKCLYALEGTAVRPPDRLPRKDSVLTGLRPDTKYLVKAFMPNEGGANGEIKANRIYVWFKTPPAEEA</sequence>
<feature type="domain" description="SLH" evidence="5">
    <location>
        <begin position="34"/>
        <end position="97"/>
    </location>
</feature>
<keyword evidence="7" id="KW-1185">Reference proteome</keyword>
<evidence type="ECO:0000256" key="2">
    <source>
        <dbReference type="ARBA" id="ARBA00023295"/>
    </source>
</evidence>
<dbReference type="PROSITE" id="PS51272">
    <property type="entry name" value="SLH"/>
    <property type="match status" value="3"/>
</dbReference>
<feature type="chain" id="PRO_5018096053" description="SLH domain-containing protein" evidence="4">
    <location>
        <begin position="33"/>
        <end position="797"/>
    </location>
</feature>
<dbReference type="InterPro" id="IPR013783">
    <property type="entry name" value="Ig-like_fold"/>
</dbReference>
<dbReference type="InterPro" id="IPR050991">
    <property type="entry name" value="ECM_Regulatory_Proteins"/>
</dbReference>
<dbReference type="OrthoDB" id="5244330at2"/>
<name>A0A3N0AEG8_9ACTN</name>
<evidence type="ECO:0000313" key="6">
    <source>
        <dbReference type="EMBL" id="RNL19475.1"/>
    </source>
</evidence>